<dbReference type="CDD" id="cd01556">
    <property type="entry name" value="EPSP_synthase"/>
    <property type="match status" value="1"/>
</dbReference>
<comment type="subcellular location">
    <subcellularLocation>
        <location evidence="7">Cytoplasm</location>
    </subcellularLocation>
</comment>
<dbReference type="Proteomes" id="UP001589707">
    <property type="component" value="Unassembled WGS sequence"/>
</dbReference>
<feature type="binding site" evidence="7">
    <location>
        <position position="398"/>
    </location>
    <ligand>
        <name>phosphoenolpyruvate</name>
        <dbReference type="ChEBI" id="CHEBI:58702"/>
    </ligand>
</feature>
<dbReference type="GO" id="GO:0003866">
    <property type="term" value="F:3-phosphoshikimate 1-carboxyvinyltransferase activity"/>
    <property type="evidence" value="ECO:0007669"/>
    <property type="project" value="UniProtKB-EC"/>
</dbReference>
<feature type="binding site" evidence="7">
    <location>
        <position position="109"/>
    </location>
    <ligand>
        <name>phosphoenolpyruvate</name>
        <dbReference type="ChEBI" id="CHEBI:58702"/>
    </ligand>
</feature>
<dbReference type="PIRSF" id="PIRSF000505">
    <property type="entry name" value="EPSPS"/>
    <property type="match status" value="1"/>
</dbReference>
<comment type="caution">
    <text evidence="7">Lacks conserved residue(s) required for the propagation of feature annotation.</text>
</comment>
<dbReference type="EMBL" id="JBHMAU010000073">
    <property type="protein sequence ID" value="MFB9777206.1"/>
    <property type="molecule type" value="Genomic_DNA"/>
</dbReference>
<dbReference type="Pfam" id="PF00275">
    <property type="entry name" value="EPSP_synthase"/>
    <property type="match status" value="1"/>
</dbReference>
<feature type="active site" description="Proton acceptor" evidence="7">
    <location>
        <position position="326"/>
    </location>
</feature>
<comment type="catalytic activity">
    <reaction evidence="6">
        <text>3-phosphoshikimate + phosphoenolpyruvate = 5-O-(1-carboxyvinyl)-3-phosphoshikimate + phosphate</text>
        <dbReference type="Rhea" id="RHEA:21256"/>
        <dbReference type="ChEBI" id="CHEBI:43474"/>
        <dbReference type="ChEBI" id="CHEBI:57701"/>
        <dbReference type="ChEBI" id="CHEBI:58702"/>
        <dbReference type="ChEBI" id="CHEBI:145989"/>
        <dbReference type="EC" id="2.5.1.19"/>
    </reaction>
    <physiologicalReaction direction="left-to-right" evidence="6">
        <dbReference type="Rhea" id="RHEA:21257"/>
    </physiologicalReaction>
</comment>
<evidence type="ECO:0000256" key="3">
    <source>
        <dbReference type="ARBA" id="ARBA00022605"/>
    </source>
</evidence>
<proteinExistence type="inferred from homology"/>
<comment type="function">
    <text evidence="7">Catalyzes the transfer of the enolpyruvyl moiety of phosphoenolpyruvate (PEP) to the 5-hydroxyl of shikimate-3-phosphate (S3P) to produce enolpyruvyl shikimate-3-phosphate and inorganic phosphate.</text>
</comment>
<feature type="binding site" evidence="7">
    <location>
        <position position="183"/>
    </location>
    <ligand>
        <name>3-phosphoshikimate</name>
        <dbReference type="ChEBI" id="CHEBI:145989"/>
    </ligand>
</feature>
<evidence type="ECO:0000256" key="1">
    <source>
        <dbReference type="ARBA" id="ARBA00004811"/>
    </source>
</evidence>
<feature type="binding site" evidence="7">
    <location>
        <position position="326"/>
    </location>
    <ligand>
        <name>3-phosphoshikimate</name>
        <dbReference type="ChEBI" id="CHEBI:145989"/>
    </ligand>
</feature>
<gene>
    <name evidence="7 9" type="primary">aroA</name>
    <name evidence="9" type="ORF">ACFFN1_12490</name>
</gene>
<dbReference type="EC" id="2.5.1.19" evidence="7"/>
<feature type="binding site" evidence="7">
    <location>
        <position position="184"/>
    </location>
    <ligand>
        <name>phosphoenolpyruvate</name>
        <dbReference type="ChEBI" id="CHEBI:58702"/>
    </ligand>
</feature>
<dbReference type="NCBIfam" id="TIGR01356">
    <property type="entry name" value="aroA"/>
    <property type="match status" value="1"/>
</dbReference>
<feature type="binding site" evidence="7">
    <location>
        <position position="28"/>
    </location>
    <ligand>
        <name>phosphoenolpyruvate</name>
        <dbReference type="ChEBI" id="CHEBI:58702"/>
    </ligand>
</feature>
<keyword evidence="5 7" id="KW-0057">Aromatic amino acid biosynthesis</keyword>
<keyword evidence="7" id="KW-0963">Cytoplasm</keyword>
<feature type="binding site" evidence="7">
    <location>
        <position position="357"/>
    </location>
    <ligand>
        <name>phosphoenolpyruvate</name>
        <dbReference type="ChEBI" id="CHEBI:58702"/>
    </ligand>
</feature>
<evidence type="ECO:0000256" key="6">
    <source>
        <dbReference type="ARBA" id="ARBA00044633"/>
    </source>
</evidence>
<dbReference type="HAMAP" id="MF_00210">
    <property type="entry name" value="EPSP_synth"/>
    <property type="match status" value="1"/>
</dbReference>
<feature type="binding site" evidence="7">
    <location>
        <position position="28"/>
    </location>
    <ligand>
        <name>3-phosphoshikimate</name>
        <dbReference type="ChEBI" id="CHEBI:145989"/>
    </ligand>
</feature>
<dbReference type="PANTHER" id="PTHR21090">
    <property type="entry name" value="AROM/DEHYDROQUINATE SYNTHASE"/>
    <property type="match status" value="1"/>
</dbReference>
<dbReference type="InterPro" id="IPR006264">
    <property type="entry name" value="EPSP_synthase"/>
</dbReference>
<comment type="pathway">
    <text evidence="1 7">Metabolic intermediate biosynthesis; chorismate biosynthesis; chorismate from D-erythrose 4-phosphate and phosphoenolpyruvate: step 6/7.</text>
</comment>
<dbReference type="PROSITE" id="PS00885">
    <property type="entry name" value="EPSP_SYNTHASE_2"/>
    <property type="match status" value="1"/>
</dbReference>
<keyword evidence="3 7" id="KW-0028">Amino-acid biosynthesis</keyword>
<feature type="binding site" evidence="7">
    <location>
        <position position="353"/>
    </location>
    <ligand>
        <name>3-phosphoshikimate</name>
        <dbReference type="ChEBI" id="CHEBI:145989"/>
    </ligand>
</feature>
<dbReference type="Gene3D" id="3.65.10.10">
    <property type="entry name" value="Enolpyruvate transferase domain"/>
    <property type="match status" value="2"/>
</dbReference>
<keyword evidence="4 7" id="KW-0808">Transferase</keyword>
<evidence type="ECO:0000256" key="5">
    <source>
        <dbReference type="ARBA" id="ARBA00023141"/>
    </source>
</evidence>
<feature type="binding site" evidence="7">
    <location>
        <position position="137"/>
    </location>
    <ligand>
        <name>phosphoenolpyruvate</name>
        <dbReference type="ChEBI" id="CHEBI:58702"/>
    </ligand>
</feature>
<comment type="similarity">
    <text evidence="2 7">Belongs to the EPSP synthase family.</text>
</comment>
<comment type="caution">
    <text evidence="9">The sequence shown here is derived from an EMBL/GenBank/DDBJ whole genome shotgun (WGS) entry which is preliminary data.</text>
</comment>
<organism evidence="9 10">
    <name type="scientific">Brevibacterium otitidis</name>
    <dbReference type="NCBI Taxonomy" id="53364"/>
    <lineage>
        <taxon>Bacteria</taxon>
        <taxon>Bacillati</taxon>
        <taxon>Actinomycetota</taxon>
        <taxon>Actinomycetes</taxon>
        <taxon>Micrococcales</taxon>
        <taxon>Brevibacteriaceae</taxon>
        <taxon>Brevibacterium</taxon>
    </lineage>
</organism>
<evidence type="ECO:0000256" key="2">
    <source>
        <dbReference type="ARBA" id="ARBA00009948"/>
    </source>
</evidence>
<dbReference type="InterPro" id="IPR023193">
    <property type="entry name" value="EPSP_synthase_CS"/>
</dbReference>
<dbReference type="SUPFAM" id="SSF55205">
    <property type="entry name" value="EPT/RTPC-like"/>
    <property type="match status" value="1"/>
</dbReference>
<feature type="domain" description="Enolpyruvate transferase" evidence="8">
    <location>
        <begin position="14"/>
        <end position="430"/>
    </location>
</feature>
<evidence type="ECO:0000313" key="10">
    <source>
        <dbReference type="Proteomes" id="UP001589707"/>
    </source>
</evidence>
<dbReference type="InterPro" id="IPR036968">
    <property type="entry name" value="Enolpyruvate_Tfrase_sf"/>
</dbReference>
<protein>
    <recommendedName>
        <fullName evidence="7">3-phosphoshikimate 1-carboxyvinyltransferase</fullName>
        <ecNumber evidence="7">2.5.1.19</ecNumber>
    </recommendedName>
    <alternativeName>
        <fullName evidence="7">5-enolpyruvylshikimate-3-phosphate synthase</fullName>
        <shortName evidence="7">EPSP synthase</shortName>
        <shortName evidence="7">EPSPS</shortName>
    </alternativeName>
</protein>
<evidence type="ECO:0000313" key="9">
    <source>
        <dbReference type="EMBL" id="MFB9777206.1"/>
    </source>
</evidence>
<comment type="subunit">
    <text evidence="7">Monomer.</text>
</comment>
<reference evidence="9 10" key="1">
    <citation type="submission" date="2024-09" db="EMBL/GenBank/DDBJ databases">
        <authorList>
            <person name="Sun Q."/>
            <person name="Mori K."/>
        </authorList>
    </citation>
    <scope>NUCLEOTIDE SEQUENCE [LARGE SCALE GENOMIC DNA]</scope>
    <source>
        <strain evidence="9 10">JCM 11683</strain>
    </source>
</reference>
<name>A0ABV5X424_9MICO</name>
<feature type="binding site" evidence="7">
    <location>
        <position position="423"/>
    </location>
    <ligand>
        <name>phosphoenolpyruvate</name>
        <dbReference type="ChEBI" id="CHEBI:58702"/>
    </ligand>
</feature>
<feature type="binding site" evidence="7">
    <location>
        <position position="184"/>
    </location>
    <ligand>
        <name>3-phosphoshikimate</name>
        <dbReference type="ChEBI" id="CHEBI:145989"/>
    </ligand>
</feature>
<dbReference type="RefSeq" id="WP_376841110.1">
    <property type="nucleotide sequence ID" value="NZ_JBHMAU010000073.1"/>
</dbReference>
<dbReference type="InterPro" id="IPR001986">
    <property type="entry name" value="Enolpyruvate_Tfrase_dom"/>
</dbReference>
<dbReference type="PROSITE" id="PS00104">
    <property type="entry name" value="EPSP_SYNTHASE_1"/>
    <property type="match status" value="1"/>
</dbReference>
<feature type="binding site" evidence="7">
    <location>
        <position position="29"/>
    </location>
    <ligand>
        <name>3-phosphoshikimate</name>
        <dbReference type="ChEBI" id="CHEBI:145989"/>
    </ligand>
</feature>
<dbReference type="InterPro" id="IPR013792">
    <property type="entry name" value="RNA3'P_cycl/enolpyr_Trfase_a/b"/>
</dbReference>
<feature type="binding site" evidence="7">
    <location>
        <position position="182"/>
    </location>
    <ligand>
        <name>3-phosphoshikimate</name>
        <dbReference type="ChEBI" id="CHEBI:145989"/>
    </ligand>
</feature>
<feature type="binding site" evidence="7">
    <location>
        <position position="211"/>
    </location>
    <ligand>
        <name>3-phosphoshikimate</name>
        <dbReference type="ChEBI" id="CHEBI:145989"/>
    </ligand>
</feature>
<feature type="binding site" evidence="7">
    <location>
        <position position="33"/>
    </location>
    <ligand>
        <name>3-phosphoshikimate</name>
        <dbReference type="ChEBI" id="CHEBI:145989"/>
    </ligand>
</feature>
<dbReference type="PANTHER" id="PTHR21090:SF5">
    <property type="entry name" value="PENTAFUNCTIONAL AROM POLYPEPTIDE"/>
    <property type="match status" value="1"/>
</dbReference>
<evidence type="ECO:0000256" key="7">
    <source>
        <dbReference type="HAMAP-Rule" id="MF_00210"/>
    </source>
</evidence>
<accession>A0ABV5X424</accession>
<sequence length="440" mass="45108">MTQPTTSLWPAPRATAPVRATVTVPGSKSLTNRYIALAAVASEPSTIMNPLISRDTELMLAAITALGAAVDRSTPGQVTITPLPATASGTKPATASGTDAAAVDCGLAGTVMRFIPPLAAATGRKVRIDGDTQAYARPMDTMITALRGLGVDITPGAASLPFELHSPGGVRGGRVEIDASASSQFISGLLLAGCLFADGLTLVHTGESVPSRPHIDMTVETMRRAGIEVQATGDDTWTVAPGRPHGFTVTVEPDLSNAATFLAAAIVTGGQVCVPHWPAQTTQGGDAFRQLAADFGARVALADGTLCITGLESVAAIDADLSAVGELTPVTAAVAACAAGKSRLHGIGHLRGHETDRLAALSAELTKLGARVTEHADALTIHSPVTHGAAFETYHDHRMVMAAAVLGLCIDAVEVIDVGTVAKTMPEFTQLWAGMLAGER</sequence>
<evidence type="ECO:0000259" key="8">
    <source>
        <dbReference type="Pfam" id="PF00275"/>
    </source>
</evidence>
<evidence type="ECO:0000256" key="4">
    <source>
        <dbReference type="ARBA" id="ARBA00022679"/>
    </source>
</evidence>
<keyword evidence="10" id="KW-1185">Reference proteome</keyword>